<sequence length="740" mass="78624">MMLLGGFTLLGSTQQRVEAATYWMDPVKLPDGSTTLYTNAPPELSPGVPGYIPFADSQTDPNNAMFTSLGNAIRITSSSNTTKPNVGLMVTPPKANQSGAIWTNQPIFNLSKQHQSISMNILIQATGSAQADGMAFALAGGAMPTTTGLIGGSIGVWAAVTPATQDINTYVKTALQNSAVITFDTHKNSPFDDSSGATSYVGFGYPAYTKTYTLKSAPASSQINFSKKITGGDDLTYMPADAATFVTDISQQQWHVFDVNWDRDSTGGTLTYRLSNATSNGKSPIVEKVHWTDADINKIFFNNVAPAQEKVRVGFTGTTGDLYEANVLAFRTIPGIVNANGTETLTKNGSPVNSVAAVTTNDQLQYNFNINYDNDSQESWTTAADGTLTLTFTKNKYFKLMNSQVALTHADGSPVTNADGSQAYAKLSLAKTSSQAGFADDPTKVIVSGIPGFIKGSSETGSQTLKFSINTIVDTISNSEIPSNSQSLYSDDTGVVAGDNAQVHLENPDNNSDPFTIQYSIKNTGAIYAPPPSLDAVPTLDFINLKRYLNNSNSFTAGQPKISELISGQYDTKPVFTTAADYYTTLHSKDTQLTATTDTSDRNNQGTPKTQGLTVTGNKTKWSLSLALSQFTATRDGKTVHLPENANVLLSNFKDQSTASLWPSSAAPAIIQDNNTATPLLSASNLPVSNTATNSTGGTDFSSGSGTNNLYGVLYFSHPMPTVQAGDYTSTATWTLTTAP</sequence>
<evidence type="ECO:0000313" key="3">
    <source>
        <dbReference type="Proteomes" id="UP000050969"/>
    </source>
</evidence>
<evidence type="ECO:0008006" key="4">
    <source>
        <dbReference type="Google" id="ProtNLM"/>
    </source>
</evidence>
<feature type="region of interest" description="Disordered" evidence="1">
    <location>
        <begin position="594"/>
        <end position="615"/>
    </location>
</feature>
<proteinExistence type="predicted"/>
<dbReference type="InterPro" id="IPR013320">
    <property type="entry name" value="ConA-like_dom_sf"/>
</dbReference>
<protein>
    <recommendedName>
        <fullName evidence="4">WxL domain-containing protein</fullName>
    </recommendedName>
</protein>
<accession>A0A0R2MTL3</accession>
<evidence type="ECO:0000313" key="2">
    <source>
        <dbReference type="EMBL" id="KRO16901.1"/>
    </source>
</evidence>
<organism evidence="2 3">
    <name type="scientific">Lacticaseibacillus saniviri JCM 17471 = DSM 24301</name>
    <dbReference type="NCBI Taxonomy" id="1293598"/>
    <lineage>
        <taxon>Bacteria</taxon>
        <taxon>Bacillati</taxon>
        <taxon>Bacillota</taxon>
        <taxon>Bacilli</taxon>
        <taxon>Lactobacillales</taxon>
        <taxon>Lactobacillaceae</taxon>
        <taxon>Lacticaseibacillus</taxon>
    </lineage>
</organism>
<keyword evidence="3" id="KW-1185">Reference proteome</keyword>
<comment type="caution">
    <text evidence="2">The sequence shown here is derived from an EMBL/GenBank/DDBJ whole genome shotgun (WGS) entry which is preliminary data.</text>
</comment>
<evidence type="ECO:0000256" key="1">
    <source>
        <dbReference type="SAM" id="MobiDB-lite"/>
    </source>
</evidence>
<reference evidence="2 3" key="1">
    <citation type="journal article" date="2015" name="Genome Announc.">
        <title>Expanding the biotechnology potential of lactobacilli through comparative genomics of 213 strains and associated genera.</title>
        <authorList>
            <person name="Sun Z."/>
            <person name="Harris H.M."/>
            <person name="McCann A."/>
            <person name="Guo C."/>
            <person name="Argimon S."/>
            <person name="Zhang W."/>
            <person name="Yang X."/>
            <person name="Jeffery I.B."/>
            <person name="Cooney J.C."/>
            <person name="Kagawa T.F."/>
            <person name="Liu W."/>
            <person name="Song Y."/>
            <person name="Salvetti E."/>
            <person name="Wrobel A."/>
            <person name="Rasinkangas P."/>
            <person name="Parkhill J."/>
            <person name="Rea M.C."/>
            <person name="O'Sullivan O."/>
            <person name="Ritari J."/>
            <person name="Douillard F.P."/>
            <person name="Paul Ross R."/>
            <person name="Yang R."/>
            <person name="Briner A.E."/>
            <person name="Felis G.E."/>
            <person name="de Vos W.M."/>
            <person name="Barrangou R."/>
            <person name="Klaenhammer T.R."/>
            <person name="Caufield P.W."/>
            <person name="Cui Y."/>
            <person name="Zhang H."/>
            <person name="O'Toole P.W."/>
        </authorList>
    </citation>
    <scope>NUCLEOTIDE SEQUENCE [LARGE SCALE GENOMIC DNA]</scope>
    <source>
        <strain evidence="2 3">DSM 24301</strain>
    </source>
</reference>
<dbReference type="AlphaFoldDB" id="A0A0R2MTL3"/>
<dbReference type="EMBL" id="JQCE01000027">
    <property type="protein sequence ID" value="KRO16901.1"/>
    <property type="molecule type" value="Genomic_DNA"/>
</dbReference>
<dbReference type="PATRIC" id="fig|1293598.4.peg.630"/>
<dbReference type="SUPFAM" id="SSF49899">
    <property type="entry name" value="Concanavalin A-like lectins/glucanases"/>
    <property type="match status" value="1"/>
</dbReference>
<dbReference type="Gene3D" id="2.60.120.200">
    <property type="match status" value="1"/>
</dbReference>
<name>A0A0R2MTL3_9LACO</name>
<dbReference type="STRING" id="1293598.IV56_GL000588"/>
<dbReference type="Proteomes" id="UP000050969">
    <property type="component" value="Unassembled WGS sequence"/>
</dbReference>
<gene>
    <name evidence="2" type="ORF">IV56_GL000588</name>
</gene>